<dbReference type="PANTHER" id="PTHR38443">
    <property type="match status" value="1"/>
</dbReference>
<keyword evidence="2" id="KW-1133">Transmembrane helix</keyword>
<feature type="coiled-coil region" evidence="1">
    <location>
        <begin position="247"/>
        <end position="274"/>
    </location>
</feature>
<protein>
    <submittedName>
        <fullName evidence="4">HBL/NHE enterotoxin family protein</fullName>
    </submittedName>
</protein>
<reference evidence="4 5" key="1">
    <citation type="journal article" date="2018" name="J. Microbiol.">
        <title>Bacillus spongiae sp. nov., isolated from sponge of Jeju Island.</title>
        <authorList>
            <person name="Lee G.E."/>
            <person name="Im W.T."/>
            <person name="Park J.S."/>
        </authorList>
    </citation>
    <scope>NUCLEOTIDE SEQUENCE [LARGE SCALE GENOMIC DNA]</scope>
    <source>
        <strain evidence="4 5">135PIL107-10</strain>
    </source>
</reference>
<keyword evidence="2" id="KW-0472">Membrane</keyword>
<proteinExistence type="predicted"/>
<dbReference type="InterPro" id="IPR008414">
    <property type="entry name" value="HBL"/>
</dbReference>
<dbReference type="EMBL" id="JBBAXC010000010">
    <property type="protein sequence ID" value="MEI5908044.1"/>
    <property type="molecule type" value="Genomic_DNA"/>
</dbReference>
<comment type="caution">
    <text evidence="4">The sequence shown here is derived from an EMBL/GenBank/DDBJ whole genome shotgun (WGS) entry which is preliminary data.</text>
</comment>
<dbReference type="Gene3D" id="1.20.1170.10">
    <property type="match status" value="1"/>
</dbReference>
<dbReference type="Proteomes" id="UP001312865">
    <property type="component" value="Unassembled WGS sequence"/>
</dbReference>
<keyword evidence="2" id="KW-0812">Transmembrane</keyword>
<feature type="chain" id="PRO_5046394929" evidence="3">
    <location>
        <begin position="24"/>
        <end position="368"/>
    </location>
</feature>
<feature type="signal peptide" evidence="3">
    <location>
        <begin position="1"/>
        <end position="23"/>
    </location>
</feature>
<organism evidence="4 5">
    <name type="scientific">Bacillus spongiae</name>
    <dbReference type="NCBI Taxonomy" id="2683610"/>
    <lineage>
        <taxon>Bacteria</taxon>
        <taxon>Bacillati</taxon>
        <taxon>Bacillota</taxon>
        <taxon>Bacilli</taxon>
        <taxon>Bacillales</taxon>
        <taxon>Bacillaceae</taxon>
        <taxon>Bacillus</taxon>
    </lineage>
</organism>
<keyword evidence="5" id="KW-1185">Reference proteome</keyword>
<dbReference type="SUPFAM" id="SSF58100">
    <property type="entry name" value="Bacterial hemolysins"/>
    <property type="match status" value="1"/>
</dbReference>
<evidence type="ECO:0000256" key="1">
    <source>
        <dbReference type="SAM" id="Coils"/>
    </source>
</evidence>
<dbReference type="Pfam" id="PF05791">
    <property type="entry name" value="Bacillus_HBL"/>
    <property type="match status" value="1"/>
</dbReference>
<gene>
    <name evidence="4" type="ORF">WAK64_13365</name>
</gene>
<keyword evidence="1" id="KW-0175">Coiled coil</keyword>
<feature type="transmembrane region" description="Helical" evidence="2">
    <location>
        <begin position="226"/>
        <end position="248"/>
    </location>
</feature>
<keyword evidence="3" id="KW-0732">Signal</keyword>
<evidence type="ECO:0000313" key="4">
    <source>
        <dbReference type="EMBL" id="MEI5908044.1"/>
    </source>
</evidence>
<name>A0ABU8HFY6_9BACI</name>
<accession>A0ABU8HFY6</accession>
<evidence type="ECO:0000256" key="2">
    <source>
        <dbReference type="SAM" id="Phobius"/>
    </source>
</evidence>
<dbReference type="CDD" id="cd22653">
    <property type="entry name" value="ClyA_HblB-like"/>
    <property type="match status" value="1"/>
</dbReference>
<dbReference type="InterPro" id="IPR052785">
    <property type="entry name" value="Enterotoxin_cmpnt"/>
</dbReference>
<evidence type="ECO:0000313" key="5">
    <source>
        <dbReference type="Proteomes" id="UP001312865"/>
    </source>
</evidence>
<dbReference type="RefSeq" id="WP_336587484.1">
    <property type="nucleotide sequence ID" value="NZ_JBBAXC010000010.1"/>
</dbReference>
<dbReference type="PANTHER" id="PTHR38443:SF2">
    <property type="entry name" value="NON-HEMOLYTIC ENTEROTOXIN LYTIC COMPONENT L1"/>
    <property type="match status" value="1"/>
</dbReference>
<sequence length="368" mass="41323">MKKPFYRKLLVLLVIFSISTSTTNVIPFQVLASESEQETNSLYSLGPAANFQDAMDSMASNMLVMDTYSRTLLEQTAVDLTGVNFIHDGLKSNIETHQQTAKTNANYWLNNLKPYMIEVNEDIVEYHSVFQERYSVLLTAVNQQDTITLQNEVEALYKSIVENKKNTDDLLSEFVSFRQKMAEDSRSFNFDIDEVMHAISTRDSGIPLLQQQIEQHNESIKKNQDLIIAGAFLCVTIIGCIAGGPMIASAKSNIDFANGEISKLNSEITESQAAITNLTTIKSQISYLNDTINVAINSLQNMSNQWNVVAAKYSSLLQNIETIDPDVFIFIEEDLSIARDSWEDLKEYANKLYEGTQLGEEELNSIAS</sequence>
<evidence type="ECO:0000256" key="3">
    <source>
        <dbReference type="SAM" id="SignalP"/>
    </source>
</evidence>